<organism evidence="5 6">
    <name type="scientific">Scophthalmus maximus</name>
    <name type="common">Turbot</name>
    <name type="synonym">Psetta maxima</name>
    <dbReference type="NCBI Taxonomy" id="52904"/>
    <lineage>
        <taxon>Eukaryota</taxon>
        <taxon>Metazoa</taxon>
        <taxon>Chordata</taxon>
        <taxon>Craniata</taxon>
        <taxon>Vertebrata</taxon>
        <taxon>Euteleostomi</taxon>
        <taxon>Actinopterygii</taxon>
        <taxon>Neopterygii</taxon>
        <taxon>Teleostei</taxon>
        <taxon>Neoteleostei</taxon>
        <taxon>Acanthomorphata</taxon>
        <taxon>Carangaria</taxon>
        <taxon>Pleuronectiformes</taxon>
        <taxon>Pleuronectoidei</taxon>
        <taxon>Scophthalmidae</taxon>
        <taxon>Scophthalmus</taxon>
    </lineage>
</organism>
<evidence type="ECO:0000259" key="4">
    <source>
        <dbReference type="PROSITE" id="PS50268"/>
    </source>
</evidence>
<evidence type="ECO:0000256" key="2">
    <source>
        <dbReference type="ARBA" id="ARBA00023136"/>
    </source>
</evidence>
<evidence type="ECO:0000256" key="3">
    <source>
        <dbReference type="PROSITE-ProRule" id="PRU00043"/>
    </source>
</evidence>
<dbReference type="GO" id="GO:0005509">
    <property type="term" value="F:calcium ion binding"/>
    <property type="evidence" value="ECO:0007669"/>
    <property type="project" value="UniProtKB-UniRule"/>
</dbReference>
<keyword evidence="6" id="KW-1185">Reference proteome</keyword>
<dbReference type="Proteomes" id="UP000246464">
    <property type="component" value="Chromosome 10"/>
</dbReference>
<keyword evidence="2" id="KW-0472">Membrane</keyword>
<dbReference type="InterPro" id="IPR015919">
    <property type="entry name" value="Cadherin-like_sf"/>
</dbReference>
<dbReference type="Gene3D" id="2.60.40.60">
    <property type="entry name" value="Cadherins"/>
    <property type="match status" value="1"/>
</dbReference>
<dbReference type="GO" id="GO:0016020">
    <property type="term" value="C:membrane"/>
    <property type="evidence" value="ECO:0007669"/>
    <property type="project" value="UniProtKB-SubCell"/>
</dbReference>
<evidence type="ECO:0000313" key="5">
    <source>
        <dbReference type="EMBL" id="AWP08834.1"/>
    </source>
</evidence>
<dbReference type="PROSITE" id="PS50268">
    <property type="entry name" value="CADHERIN_2"/>
    <property type="match status" value="1"/>
</dbReference>
<dbReference type="EMBL" id="CP026252">
    <property type="protein sequence ID" value="AWP08834.1"/>
    <property type="molecule type" value="Genomic_DNA"/>
</dbReference>
<evidence type="ECO:0000313" key="6">
    <source>
        <dbReference type="Proteomes" id="UP000246464"/>
    </source>
</evidence>
<proteinExistence type="predicted"/>
<comment type="subcellular location">
    <subcellularLocation>
        <location evidence="1">Membrane</location>
    </subcellularLocation>
</comment>
<dbReference type="CDD" id="cd11304">
    <property type="entry name" value="Cadherin_repeat"/>
    <property type="match status" value="1"/>
</dbReference>
<gene>
    <name evidence="5" type="ORF">SMAX5B_017806</name>
</gene>
<evidence type="ECO:0000256" key="1">
    <source>
        <dbReference type="ARBA" id="ARBA00004370"/>
    </source>
</evidence>
<name>A0A2U9BX69_SCOMX</name>
<sequence>MHADVVTAGLQYCREMMLTSENHIFRLTGPGADQDPRGLFIIDIDTGEVSVSRSLDREAIDSYEFSASM</sequence>
<dbReference type="InterPro" id="IPR002126">
    <property type="entry name" value="Cadherin-like_dom"/>
</dbReference>
<dbReference type="GO" id="GO:0007156">
    <property type="term" value="P:homophilic cell adhesion via plasma membrane adhesion molecules"/>
    <property type="evidence" value="ECO:0007669"/>
    <property type="project" value="InterPro"/>
</dbReference>
<dbReference type="SUPFAM" id="SSF49313">
    <property type="entry name" value="Cadherin-like"/>
    <property type="match status" value="1"/>
</dbReference>
<keyword evidence="3" id="KW-0106">Calcium</keyword>
<accession>A0A2U9BX69</accession>
<feature type="domain" description="Cadherin" evidence="4">
    <location>
        <begin position="25"/>
        <end position="65"/>
    </location>
</feature>
<reference evidence="5 6" key="1">
    <citation type="submission" date="2017-12" db="EMBL/GenBank/DDBJ databases">
        <title>Integrating genomic resources of turbot (Scophthalmus maximus) in depth evaluation of genetic and physical mapping variation across individuals.</title>
        <authorList>
            <person name="Martinez P."/>
        </authorList>
    </citation>
    <scope>NUCLEOTIDE SEQUENCE [LARGE SCALE GENOMIC DNA]</scope>
</reference>
<protein>
    <submittedName>
        <fullName evidence="5">Putative cadherin-13</fullName>
    </submittedName>
</protein>
<dbReference type="AlphaFoldDB" id="A0A2U9BX69"/>